<sequence length="267" mass="29955">MLASGFANTPVTRALVVGVVLSAFLASITDTKYYFWIQPRPHLLDYWQYWRLLTWQLCYTNSTEVLFAAMTLYQLRIVERLWGSRKFASFIISTFPYTALLPPILLAVVIRPLSFGHINYLPAGPTAIIFSLLAQYHAAIPYAYKYRVSSSLPPGPDRGFMLTSKSTSYLLPLQLALSQLPGSAIVAAIGWLVGFAYRRDVLPGAGKWRLPGWILGGRAQKERYDTLRRRMEGEAGRTTGVDVDANRDQARRRGVIGGLVDQFRGAF</sequence>
<keyword evidence="2 5" id="KW-0812">Transmembrane</keyword>
<feature type="transmembrane region" description="Helical" evidence="5">
    <location>
        <begin position="87"/>
        <end position="110"/>
    </location>
</feature>
<comment type="subcellular location">
    <subcellularLocation>
        <location evidence="1">Membrane</location>
        <topology evidence="1">Multi-pass membrane protein</topology>
    </subcellularLocation>
</comment>
<dbReference type="PANTHER" id="PTHR43066:SF21">
    <property type="entry name" value="UBIQUITIN-ASSOCIATED DOMAIN-CONTAINING PROTEIN 2"/>
    <property type="match status" value="1"/>
</dbReference>
<evidence type="ECO:0000256" key="3">
    <source>
        <dbReference type="ARBA" id="ARBA00022989"/>
    </source>
</evidence>
<dbReference type="GO" id="GO:0016020">
    <property type="term" value="C:membrane"/>
    <property type="evidence" value="ECO:0007669"/>
    <property type="project" value="UniProtKB-SubCell"/>
</dbReference>
<keyword evidence="3 5" id="KW-1133">Transmembrane helix</keyword>
<evidence type="ECO:0000256" key="4">
    <source>
        <dbReference type="ARBA" id="ARBA00023136"/>
    </source>
</evidence>
<evidence type="ECO:0000313" key="7">
    <source>
        <dbReference type="Proteomes" id="UP000799767"/>
    </source>
</evidence>
<dbReference type="PANTHER" id="PTHR43066">
    <property type="entry name" value="RHOMBOID-RELATED PROTEIN"/>
    <property type="match status" value="1"/>
</dbReference>
<dbReference type="SMART" id="SM01160">
    <property type="entry name" value="DUF1751"/>
    <property type="match status" value="1"/>
</dbReference>
<dbReference type="Gene3D" id="1.20.1540.10">
    <property type="entry name" value="Rhomboid-like"/>
    <property type="match status" value="1"/>
</dbReference>
<feature type="transmembrane region" description="Helical" evidence="5">
    <location>
        <begin position="53"/>
        <end position="75"/>
    </location>
</feature>
<feature type="transmembrane region" description="Helical" evidence="5">
    <location>
        <begin position="176"/>
        <end position="197"/>
    </location>
</feature>
<dbReference type="SUPFAM" id="SSF144091">
    <property type="entry name" value="Rhomboid-like"/>
    <property type="match status" value="1"/>
</dbReference>
<protein>
    <recommendedName>
        <fullName evidence="8">Peptidase S54 rhomboid domain-containing protein</fullName>
    </recommendedName>
</protein>
<keyword evidence="4 5" id="KW-0472">Membrane</keyword>
<dbReference type="GeneID" id="54472739"/>
<keyword evidence="7" id="KW-1185">Reference proteome</keyword>
<proteinExistence type="predicted"/>
<name>A0A6A6PGL2_9PEZI</name>
<dbReference type="GO" id="GO:0004252">
    <property type="term" value="F:serine-type endopeptidase activity"/>
    <property type="evidence" value="ECO:0007669"/>
    <property type="project" value="TreeGrafter"/>
</dbReference>
<evidence type="ECO:0008006" key="8">
    <source>
        <dbReference type="Google" id="ProtNLM"/>
    </source>
</evidence>
<dbReference type="EMBL" id="MU001642">
    <property type="protein sequence ID" value="KAF2479128.1"/>
    <property type="molecule type" value="Genomic_DNA"/>
</dbReference>
<organism evidence="6 7">
    <name type="scientific">Neohortaea acidophila</name>
    <dbReference type="NCBI Taxonomy" id="245834"/>
    <lineage>
        <taxon>Eukaryota</taxon>
        <taxon>Fungi</taxon>
        <taxon>Dikarya</taxon>
        <taxon>Ascomycota</taxon>
        <taxon>Pezizomycotina</taxon>
        <taxon>Dothideomycetes</taxon>
        <taxon>Dothideomycetidae</taxon>
        <taxon>Mycosphaerellales</taxon>
        <taxon>Teratosphaeriaceae</taxon>
        <taxon>Neohortaea</taxon>
    </lineage>
</organism>
<accession>A0A6A6PGL2</accession>
<reference evidence="6" key="1">
    <citation type="journal article" date="2020" name="Stud. Mycol.">
        <title>101 Dothideomycetes genomes: a test case for predicting lifestyles and emergence of pathogens.</title>
        <authorList>
            <person name="Haridas S."/>
            <person name="Albert R."/>
            <person name="Binder M."/>
            <person name="Bloem J."/>
            <person name="Labutti K."/>
            <person name="Salamov A."/>
            <person name="Andreopoulos B."/>
            <person name="Baker S."/>
            <person name="Barry K."/>
            <person name="Bills G."/>
            <person name="Bluhm B."/>
            <person name="Cannon C."/>
            <person name="Castanera R."/>
            <person name="Culley D."/>
            <person name="Daum C."/>
            <person name="Ezra D."/>
            <person name="Gonzalez J."/>
            <person name="Henrissat B."/>
            <person name="Kuo A."/>
            <person name="Liang C."/>
            <person name="Lipzen A."/>
            <person name="Lutzoni F."/>
            <person name="Magnuson J."/>
            <person name="Mondo S."/>
            <person name="Nolan M."/>
            <person name="Ohm R."/>
            <person name="Pangilinan J."/>
            <person name="Park H.-J."/>
            <person name="Ramirez L."/>
            <person name="Alfaro M."/>
            <person name="Sun H."/>
            <person name="Tritt A."/>
            <person name="Yoshinaga Y."/>
            <person name="Zwiers L.-H."/>
            <person name="Turgeon B."/>
            <person name="Goodwin S."/>
            <person name="Spatafora J."/>
            <person name="Crous P."/>
            <person name="Grigoriev I."/>
        </authorList>
    </citation>
    <scope>NUCLEOTIDE SEQUENCE</scope>
    <source>
        <strain evidence="6">CBS 113389</strain>
    </source>
</reference>
<dbReference type="OrthoDB" id="272778at2759"/>
<evidence type="ECO:0000256" key="5">
    <source>
        <dbReference type="SAM" id="Phobius"/>
    </source>
</evidence>
<evidence type="ECO:0000313" key="6">
    <source>
        <dbReference type="EMBL" id="KAF2479128.1"/>
    </source>
</evidence>
<dbReference type="Proteomes" id="UP000799767">
    <property type="component" value="Unassembled WGS sequence"/>
</dbReference>
<dbReference type="AlphaFoldDB" id="A0A6A6PGL2"/>
<dbReference type="RefSeq" id="XP_033585698.1">
    <property type="nucleotide sequence ID" value="XM_033731737.1"/>
</dbReference>
<evidence type="ECO:0000256" key="2">
    <source>
        <dbReference type="ARBA" id="ARBA00022692"/>
    </source>
</evidence>
<evidence type="ECO:0000256" key="1">
    <source>
        <dbReference type="ARBA" id="ARBA00004141"/>
    </source>
</evidence>
<gene>
    <name evidence="6" type="ORF">BDY17DRAFT_258018</name>
</gene>
<dbReference type="InterPro" id="IPR035952">
    <property type="entry name" value="Rhomboid-like_sf"/>
</dbReference>